<keyword evidence="3" id="KW-0240">DNA-directed RNA polymerase</keyword>
<comment type="subcellular location">
    <subcellularLocation>
        <location evidence="1">Nucleus</location>
        <location evidence="1">Nucleolus</location>
    </subcellularLocation>
</comment>
<evidence type="ECO:0000256" key="5">
    <source>
        <dbReference type="ARBA" id="ARBA00023242"/>
    </source>
</evidence>
<dbReference type="GO" id="GO:0005730">
    <property type="term" value="C:nucleolus"/>
    <property type="evidence" value="ECO:0007669"/>
    <property type="project" value="UniProtKB-SubCell"/>
</dbReference>
<dbReference type="RefSeq" id="XP_002544803.1">
    <property type="nucleotide sequence ID" value="XM_002544757.1"/>
</dbReference>
<dbReference type="Proteomes" id="UP000002058">
    <property type="component" value="Unassembled WGS sequence"/>
</dbReference>
<dbReference type="KEGG" id="ure:UREG_04320"/>
<proteinExistence type="inferred from homology"/>
<dbReference type="eggNOG" id="KOG4183">
    <property type="taxonomic scope" value="Eukaryota"/>
</dbReference>
<sequence length="508" mass="55109">MGSESPEKKRKRVSEKHDRPSKKTAVESVLPPLKVKFIDNSDGPAPVIGAFKCQIPTAGDTLEEKQIADRIPILASTPGIRLPDSISLSAYTKPRAKRSSKTAATNSGIVSSELLLHSSAHPKFDFTAREGVEQLDSLWNHYVAIYDPKKNSLQLAEARKVTVRSCIRQASPDTEYESEEEEVQTAFSKKSALAEAFGTKQARKAVQSIAENALLSNAPGGAPTAAESALLSSMPKDAISASSAEKTAQQEIQAAKPLPQPNLSASHPSDVYSIDSLIPGGLSTLHSMPVRDWQTALANSEEILTRSRFVAHRIEAVGKTGDKSQLQLLRFILLLIEFAGSLKPTRGADKAGVGSKKIPPREDLRRKLAEATTSKDSSAGGPQFVTDSFIDSLRRKFVPQGAILSRNDLTLLHTTICALTLHVPPASGSPNASNELATDPADIRDDLGLDNKTALQYFRELGCRVDKPRESEFAKWGIKRGKTEAAMKRIARLRIPVEFPKVSRGGRR</sequence>
<dbReference type="AlphaFoldDB" id="C4JNB4"/>
<dbReference type="FunCoup" id="C4JNB4">
    <property type="interactions" value="589"/>
</dbReference>
<dbReference type="Pfam" id="PF06870">
    <property type="entry name" value="RNA_pol_I_A49"/>
    <property type="match status" value="1"/>
</dbReference>
<feature type="region of interest" description="Disordered" evidence="6">
    <location>
        <begin position="1"/>
        <end position="27"/>
    </location>
</feature>
<dbReference type="PANTHER" id="PTHR14440">
    <property type="entry name" value="DNA-DIRECTED RNA POLYMERASE I SUBUNIT RPA49"/>
    <property type="match status" value="1"/>
</dbReference>
<dbReference type="HOGENOM" id="CLU_034953_1_1_1"/>
<evidence type="ECO:0000256" key="6">
    <source>
        <dbReference type="SAM" id="MobiDB-lite"/>
    </source>
</evidence>
<feature type="compositionally biased region" description="Basic residues" evidence="6">
    <location>
        <begin position="8"/>
        <end position="22"/>
    </location>
</feature>
<evidence type="ECO:0000256" key="1">
    <source>
        <dbReference type="ARBA" id="ARBA00004604"/>
    </source>
</evidence>
<keyword evidence="4" id="KW-0804">Transcription</keyword>
<evidence type="ECO:0000313" key="7">
    <source>
        <dbReference type="EMBL" id="EEP79474.1"/>
    </source>
</evidence>
<evidence type="ECO:0008006" key="9">
    <source>
        <dbReference type="Google" id="ProtNLM"/>
    </source>
</evidence>
<dbReference type="GO" id="GO:0000428">
    <property type="term" value="C:DNA-directed RNA polymerase complex"/>
    <property type="evidence" value="ECO:0007669"/>
    <property type="project" value="UniProtKB-KW"/>
</dbReference>
<evidence type="ECO:0000256" key="2">
    <source>
        <dbReference type="ARBA" id="ARBA00009430"/>
    </source>
</evidence>
<organism evidence="7 8">
    <name type="scientific">Uncinocarpus reesii (strain UAMH 1704)</name>
    <dbReference type="NCBI Taxonomy" id="336963"/>
    <lineage>
        <taxon>Eukaryota</taxon>
        <taxon>Fungi</taxon>
        <taxon>Dikarya</taxon>
        <taxon>Ascomycota</taxon>
        <taxon>Pezizomycotina</taxon>
        <taxon>Eurotiomycetes</taxon>
        <taxon>Eurotiomycetidae</taxon>
        <taxon>Onygenales</taxon>
        <taxon>Onygenaceae</taxon>
        <taxon>Uncinocarpus</taxon>
    </lineage>
</organism>
<keyword evidence="5" id="KW-0539">Nucleus</keyword>
<name>C4JNB4_UNCRE</name>
<comment type="similarity">
    <text evidence="2">Belongs to the eukaryotic RPA49/POLR1E RNA polymerase subunit family.</text>
</comment>
<dbReference type="STRING" id="336963.C4JNB4"/>
<accession>C4JNB4</accession>
<dbReference type="EMBL" id="CH476616">
    <property type="protein sequence ID" value="EEP79474.1"/>
    <property type="molecule type" value="Genomic_DNA"/>
</dbReference>
<evidence type="ECO:0000313" key="8">
    <source>
        <dbReference type="Proteomes" id="UP000002058"/>
    </source>
</evidence>
<evidence type="ECO:0000256" key="3">
    <source>
        <dbReference type="ARBA" id="ARBA00022478"/>
    </source>
</evidence>
<keyword evidence="8" id="KW-1185">Reference proteome</keyword>
<dbReference type="InterPro" id="IPR009668">
    <property type="entry name" value="RNA_pol-assoc_fac_A49-like"/>
</dbReference>
<dbReference type="OrthoDB" id="532500at2759"/>
<dbReference type="VEuPathDB" id="FungiDB:UREG_04320"/>
<dbReference type="GO" id="GO:0006351">
    <property type="term" value="P:DNA-templated transcription"/>
    <property type="evidence" value="ECO:0007669"/>
    <property type="project" value="InterPro"/>
</dbReference>
<protein>
    <recommendedName>
        <fullName evidence="9">DNA-directed RNA polymerase I 49 kDa polypeptide</fullName>
    </recommendedName>
</protein>
<dbReference type="GO" id="GO:0003677">
    <property type="term" value="F:DNA binding"/>
    <property type="evidence" value="ECO:0007669"/>
    <property type="project" value="InterPro"/>
</dbReference>
<dbReference type="OMA" id="LWNHYVA"/>
<reference evidence="8" key="1">
    <citation type="journal article" date="2009" name="Genome Res.">
        <title>Comparative genomic analyses of the human fungal pathogens Coccidioides and their relatives.</title>
        <authorList>
            <person name="Sharpton T.J."/>
            <person name="Stajich J.E."/>
            <person name="Rounsley S.D."/>
            <person name="Gardner M.J."/>
            <person name="Wortman J.R."/>
            <person name="Jordar V.S."/>
            <person name="Maiti R."/>
            <person name="Kodira C.D."/>
            <person name="Neafsey D.E."/>
            <person name="Zeng Q."/>
            <person name="Hung C.-Y."/>
            <person name="McMahan C."/>
            <person name="Muszewska A."/>
            <person name="Grynberg M."/>
            <person name="Mandel M.A."/>
            <person name="Kellner E.M."/>
            <person name="Barker B.M."/>
            <person name="Galgiani J.N."/>
            <person name="Orbach M.J."/>
            <person name="Kirkland T.N."/>
            <person name="Cole G.T."/>
            <person name="Henn M.R."/>
            <person name="Birren B.W."/>
            <person name="Taylor J.W."/>
        </authorList>
    </citation>
    <scope>NUCLEOTIDE SEQUENCE [LARGE SCALE GENOMIC DNA]</scope>
    <source>
        <strain evidence="8">UAMH 1704</strain>
    </source>
</reference>
<gene>
    <name evidence="7" type="ORF">UREG_04320</name>
</gene>
<evidence type="ECO:0000256" key="4">
    <source>
        <dbReference type="ARBA" id="ARBA00023163"/>
    </source>
</evidence>
<dbReference type="GeneID" id="8438305"/>
<dbReference type="InParanoid" id="C4JNB4"/>